<keyword evidence="9" id="KW-1185">Reference proteome</keyword>
<dbReference type="InterPro" id="IPR001680">
    <property type="entry name" value="WD40_rpt"/>
</dbReference>
<evidence type="ECO:0000313" key="8">
    <source>
        <dbReference type="EMBL" id="QDV47956.1"/>
    </source>
</evidence>
<keyword evidence="3 8" id="KW-0418">Kinase</keyword>
<dbReference type="GO" id="GO:0004674">
    <property type="term" value="F:protein serine/threonine kinase activity"/>
    <property type="evidence" value="ECO:0007669"/>
    <property type="project" value="UniProtKB-EC"/>
</dbReference>
<protein>
    <submittedName>
        <fullName evidence="8">Serine/threonine-protein kinase PknB</fullName>
        <ecNumber evidence="8">2.7.11.1</ecNumber>
    </submittedName>
</protein>
<dbReference type="OrthoDB" id="500858at2"/>
<dbReference type="Proteomes" id="UP000319004">
    <property type="component" value="Chromosome"/>
</dbReference>
<dbReference type="InterPro" id="IPR008271">
    <property type="entry name" value="Ser/Thr_kinase_AS"/>
</dbReference>
<dbReference type="PANTHER" id="PTHR43289:SF6">
    <property type="entry name" value="SERINE_THREONINE-PROTEIN KINASE NEKL-3"/>
    <property type="match status" value="1"/>
</dbReference>
<keyword evidence="6" id="KW-1133">Transmembrane helix</keyword>
<feature type="repeat" description="WD" evidence="5">
    <location>
        <begin position="1011"/>
        <end position="1050"/>
    </location>
</feature>
<dbReference type="InterPro" id="IPR011047">
    <property type="entry name" value="Quinoprotein_ADH-like_sf"/>
</dbReference>
<proteinExistence type="predicted"/>
<dbReference type="EMBL" id="CP037423">
    <property type="protein sequence ID" value="QDV47956.1"/>
    <property type="molecule type" value="Genomic_DNA"/>
</dbReference>
<keyword evidence="6" id="KW-0812">Transmembrane</keyword>
<feature type="repeat" description="WD" evidence="5">
    <location>
        <begin position="927"/>
        <end position="961"/>
    </location>
</feature>
<evidence type="ECO:0000256" key="4">
    <source>
        <dbReference type="ARBA" id="ARBA00022840"/>
    </source>
</evidence>
<evidence type="ECO:0000313" key="9">
    <source>
        <dbReference type="Proteomes" id="UP000319004"/>
    </source>
</evidence>
<accession>A0A518I4G3</accession>
<evidence type="ECO:0000256" key="3">
    <source>
        <dbReference type="ARBA" id="ARBA00022777"/>
    </source>
</evidence>
<keyword evidence="6" id="KW-0472">Membrane</keyword>
<dbReference type="PROSITE" id="PS00108">
    <property type="entry name" value="PROTEIN_KINASE_ST"/>
    <property type="match status" value="1"/>
</dbReference>
<dbReference type="Gene3D" id="3.30.200.20">
    <property type="entry name" value="Phosphorylase Kinase, domain 1"/>
    <property type="match status" value="1"/>
</dbReference>
<dbReference type="PROSITE" id="PS50294">
    <property type="entry name" value="WD_REPEATS_REGION"/>
    <property type="match status" value="3"/>
</dbReference>
<dbReference type="SUPFAM" id="SSF56112">
    <property type="entry name" value="Protein kinase-like (PK-like)"/>
    <property type="match status" value="1"/>
</dbReference>
<dbReference type="Pfam" id="PF00069">
    <property type="entry name" value="Pkinase"/>
    <property type="match status" value="1"/>
</dbReference>
<dbReference type="Gene3D" id="2.130.10.10">
    <property type="entry name" value="YVTN repeat-like/Quinoprotein amine dehydrogenase"/>
    <property type="match status" value="4"/>
</dbReference>
<reference evidence="8 9" key="1">
    <citation type="submission" date="2019-03" db="EMBL/GenBank/DDBJ databases">
        <title>Deep-cultivation of Planctomycetes and their phenomic and genomic characterization uncovers novel biology.</title>
        <authorList>
            <person name="Wiegand S."/>
            <person name="Jogler M."/>
            <person name="Boedeker C."/>
            <person name="Pinto D."/>
            <person name="Vollmers J."/>
            <person name="Rivas-Marin E."/>
            <person name="Kohn T."/>
            <person name="Peeters S.H."/>
            <person name="Heuer A."/>
            <person name="Rast P."/>
            <person name="Oberbeckmann S."/>
            <person name="Bunk B."/>
            <person name="Jeske O."/>
            <person name="Meyerdierks A."/>
            <person name="Storesund J.E."/>
            <person name="Kallscheuer N."/>
            <person name="Luecker S."/>
            <person name="Lage O.M."/>
            <person name="Pohl T."/>
            <person name="Merkel B.J."/>
            <person name="Hornburger P."/>
            <person name="Mueller R.-W."/>
            <person name="Bruemmer F."/>
            <person name="Labrenz M."/>
            <person name="Spormann A.M."/>
            <person name="Op den Camp H."/>
            <person name="Overmann J."/>
            <person name="Amann R."/>
            <person name="Jetten M.S.M."/>
            <person name="Mascher T."/>
            <person name="Medema M.H."/>
            <person name="Devos D.P."/>
            <person name="Kaster A.-K."/>
            <person name="Ovreas L."/>
            <person name="Rohde M."/>
            <person name="Galperin M.Y."/>
            <person name="Jogler C."/>
        </authorList>
    </citation>
    <scope>NUCLEOTIDE SEQUENCE [LARGE SCALE GENOMIC DNA]</scope>
    <source>
        <strain evidence="8 9">Enr13</strain>
    </source>
</reference>
<name>A0A518I4G3_9BACT</name>
<dbReference type="SUPFAM" id="SSF69322">
    <property type="entry name" value="Tricorn protease domain 2"/>
    <property type="match status" value="1"/>
</dbReference>
<keyword evidence="4" id="KW-0067">ATP-binding</keyword>
<dbReference type="SMART" id="SM00320">
    <property type="entry name" value="WD40"/>
    <property type="match status" value="9"/>
</dbReference>
<organism evidence="8 9">
    <name type="scientific">Stieleria neptunia</name>
    <dbReference type="NCBI Taxonomy" id="2527979"/>
    <lineage>
        <taxon>Bacteria</taxon>
        <taxon>Pseudomonadati</taxon>
        <taxon>Planctomycetota</taxon>
        <taxon>Planctomycetia</taxon>
        <taxon>Pirellulales</taxon>
        <taxon>Pirellulaceae</taxon>
        <taxon>Stieleria</taxon>
    </lineage>
</organism>
<dbReference type="Pfam" id="PF00400">
    <property type="entry name" value="WD40"/>
    <property type="match status" value="4"/>
</dbReference>
<feature type="domain" description="Protein kinase" evidence="7">
    <location>
        <begin position="84"/>
        <end position="348"/>
    </location>
</feature>
<evidence type="ECO:0000256" key="1">
    <source>
        <dbReference type="ARBA" id="ARBA00022679"/>
    </source>
</evidence>
<evidence type="ECO:0000256" key="2">
    <source>
        <dbReference type="ARBA" id="ARBA00022741"/>
    </source>
</evidence>
<dbReference type="PANTHER" id="PTHR43289">
    <property type="entry name" value="MITOGEN-ACTIVATED PROTEIN KINASE KINASE KINASE 20-RELATED"/>
    <property type="match status" value="1"/>
</dbReference>
<dbReference type="SMART" id="SM00220">
    <property type="entry name" value="S_TKc"/>
    <property type="match status" value="1"/>
</dbReference>
<dbReference type="PROSITE" id="PS50011">
    <property type="entry name" value="PROTEIN_KINASE_DOM"/>
    <property type="match status" value="1"/>
</dbReference>
<keyword evidence="1 8" id="KW-0808">Transferase</keyword>
<dbReference type="AlphaFoldDB" id="A0A518I4G3"/>
<feature type="repeat" description="WD" evidence="5">
    <location>
        <begin position="471"/>
        <end position="512"/>
    </location>
</feature>
<keyword evidence="5" id="KW-0853">WD repeat</keyword>
<dbReference type="GO" id="GO:0005524">
    <property type="term" value="F:ATP binding"/>
    <property type="evidence" value="ECO:0007669"/>
    <property type="project" value="UniProtKB-KW"/>
</dbReference>
<dbReference type="RefSeq" id="WP_145391995.1">
    <property type="nucleotide sequence ID" value="NZ_CP037423.1"/>
</dbReference>
<gene>
    <name evidence="8" type="primary">pknB_41</name>
    <name evidence="8" type="ORF">Enr13x_78680</name>
</gene>
<dbReference type="CDD" id="cd14014">
    <property type="entry name" value="STKc_PknB_like"/>
    <property type="match status" value="1"/>
</dbReference>
<sequence length="1050" mass="114947">MTHHGASLDWDALSADEREAVEDALDAWEAGGTDKSKLSVFELCDDPKLTPFIEQRIGELERVSIFIDTDITNEESRPENIGPVRITEVISRGILCDVFRGRQHGTSRDVAVKVLHRSGNPGSAENAFRQEIEVLARLNHPGVAKLYFAGRTSDAGRSLPYFVMEYLPGPSLIDYATKQGFSIADRVDLFVEVCEALGSAHQAGVIHRDLKPSNILTTEDGRPRILDFGIAKLVKATDTVHSLYGIGTPGYVSPEQLENDVAQDTRSDIYSLGVVLYELISGMLPYTRPMESIADAANAVLNGELVDLRKRAPNCPRDLASIVHKCLRKDPRHRYQSVEMLLADLGRFKNGDAVGARSQSALESSWRFARKYWISTTLACAVFLAFSLGGLTAFVFWKRSEQARRLLSDELALRRRSAFNQVLANADRNWQASPDLVRGWLDDAATAQELPFSGFAARVQTHRTKRVVNEFKAHANAVRELAYSADNSKLVTADVSGIVHGWDLESGNRIWQRRFGPQNVRGCSTSPDGEVLLVTTSGGLSLLDLASGQTLAEQSTGFRDTVDASFSPNGTLVYARGDGNRISVWDSGLNDHQGLYVAPFKRVLLAAIDADANRMIAVSQNGEAVAWNLGDDNYQSLLKPQSRTFNDGSISADLSRLALGGPRGEFRIFDLNSQQAVLVDEENGERFDRIGFSADRQWLICVSRRRVLGRHAASDWSTKWTRFVDHNASCLQCAHSQDAYALGFEDGFVQHCRMSSEPLGTVIASDLPRPLHVSVNEQNNRAIVAGDFQLEIDTATGAIVRRFYGIDGPCLGICWHPDGTLDIATGKRRQLLRSSPGQSDWVSILNSKHSIQCLACDRARDRAVAGLGKGEIAVLDSRAGKLRHTFRAHDATVTALAVHVDSGMIASGAENGEAALWDKDHHLLGRWQPHQGRVTDLAFSADGKRLFSVSRDCSLGIFDISAFAPRSAVHLGVDRLHAVAVSSDGQTLAVGGDGCDILLCDAVTGEFQASLTGHDERVTDLQFSADGDSLYSVSLDGTFRCWRPETSTSN</sequence>
<keyword evidence="2" id="KW-0547">Nucleotide-binding</keyword>
<dbReference type="PROSITE" id="PS50082">
    <property type="entry name" value="WD_REPEATS_2"/>
    <property type="match status" value="4"/>
</dbReference>
<feature type="repeat" description="WD" evidence="5">
    <location>
        <begin position="886"/>
        <end position="918"/>
    </location>
</feature>
<dbReference type="EC" id="2.7.11.1" evidence="8"/>
<feature type="transmembrane region" description="Helical" evidence="6">
    <location>
        <begin position="372"/>
        <end position="397"/>
    </location>
</feature>
<dbReference type="Gene3D" id="1.10.510.10">
    <property type="entry name" value="Transferase(Phosphotransferase) domain 1"/>
    <property type="match status" value="1"/>
</dbReference>
<dbReference type="InterPro" id="IPR015943">
    <property type="entry name" value="WD40/YVTN_repeat-like_dom_sf"/>
</dbReference>
<dbReference type="InterPro" id="IPR011009">
    <property type="entry name" value="Kinase-like_dom_sf"/>
</dbReference>
<evidence type="ECO:0000256" key="6">
    <source>
        <dbReference type="SAM" id="Phobius"/>
    </source>
</evidence>
<evidence type="ECO:0000256" key="5">
    <source>
        <dbReference type="PROSITE-ProRule" id="PRU00221"/>
    </source>
</evidence>
<evidence type="ECO:0000259" key="7">
    <source>
        <dbReference type="PROSITE" id="PS50011"/>
    </source>
</evidence>
<dbReference type="InterPro" id="IPR000719">
    <property type="entry name" value="Prot_kinase_dom"/>
</dbReference>
<dbReference type="SUPFAM" id="SSF50998">
    <property type="entry name" value="Quinoprotein alcohol dehydrogenase-like"/>
    <property type="match status" value="1"/>
</dbReference>
<dbReference type="KEGG" id="snep:Enr13x_78680"/>